<keyword evidence="1" id="KW-0812">Transmembrane</keyword>
<keyword evidence="1" id="KW-1133">Transmembrane helix</keyword>
<organism evidence="2 3">
    <name type="scientific">Vulpes vulpes</name>
    <name type="common">Red fox</name>
    <dbReference type="NCBI Taxonomy" id="9627"/>
    <lineage>
        <taxon>Eukaryota</taxon>
        <taxon>Metazoa</taxon>
        <taxon>Chordata</taxon>
        <taxon>Craniata</taxon>
        <taxon>Vertebrata</taxon>
        <taxon>Euteleostomi</taxon>
        <taxon>Mammalia</taxon>
        <taxon>Eutheria</taxon>
        <taxon>Laurasiatheria</taxon>
        <taxon>Carnivora</taxon>
        <taxon>Caniformia</taxon>
        <taxon>Canidae</taxon>
        <taxon>Vulpes</taxon>
    </lineage>
</organism>
<name>A0ABM4ZGY2_VULVU</name>
<keyword evidence="1" id="KW-0472">Membrane</keyword>
<evidence type="ECO:0000256" key="1">
    <source>
        <dbReference type="SAM" id="Phobius"/>
    </source>
</evidence>
<dbReference type="Proteomes" id="UP001652641">
    <property type="component" value="Unplaced"/>
</dbReference>
<accession>A0ABM4ZGY2</accession>
<dbReference type="PANTHER" id="PTHR23320">
    <property type="entry name" value="MEMBRANE-SPANNING 4-DOMAINS SUBFAMILY A MS4A -RELATED"/>
    <property type="match status" value="1"/>
</dbReference>
<gene>
    <name evidence="3" type="primary">LOC140597431</name>
</gene>
<reference evidence="3" key="1">
    <citation type="submission" date="2025-08" db="UniProtKB">
        <authorList>
            <consortium name="RefSeq"/>
        </authorList>
    </citation>
    <scope>IDENTIFICATION</scope>
    <source>
        <tissue evidence="3">Cell line</tissue>
    </source>
</reference>
<proteinExistence type="predicted"/>
<evidence type="ECO:0000313" key="3">
    <source>
        <dbReference type="RefSeq" id="XP_072601810.1"/>
    </source>
</evidence>
<dbReference type="InterPro" id="IPR030417">
    <property type="entry name" value="MS4A"/>
</dbReference>
<dbReference type="PANTHER" id="PTHR23320:SF128">
    <property type="entry name" value="MEMBRANE-SPANNING 4-DOMAINS SUBFAMILY A MEMBER 4A"/>
    <property type="match status" value="1"/>
</dbReference>
<evidence type="ECO:0000313" key="2">
    <source>
        <dbReference type="Proteomes" id="UP001652641"/>
    </source>
</evidence>
<sequence length="213" mass="22796">MLTSVFFPGVDSRKGTFEAETARDYTINLPESEHIPQLHEPSTWVLPSQQQKSLLLFLKGQPQILGVAEILIGLVMLCLGVTISPFPHDYEGGHSMTTKTGYHLWGSLSIQGSLGMNALSATAAGVGTSMIIAEEISLYESAVWRSPYETVFTGLLTGMLLLSLGGGFTALALAVSACRAACSVSKVVVFLPNDDGSPSEVSPEHVYDEVTFQ</sequence>
<feature type="transmembrane region" description="Helical" evidence="1">
    <location>
        <begin position="151"/>
        <end position="175"/>
    </location>
</feature>
<dbReference type="GeneID" id="140597431"/>
<keyword evidence="2" id="KW-1185">Reference proteome</keyword>
<feature type="transmembrane region" description="Helical" evidence="1">
    <location>
        <begin position="64"/>
        <end position="86"/>
    </location>
</feature>
<dbReference type="RefSeq" id="XP_072601810.1">
    <property type="nucleotide sequence ID" value="XM_072745709.1"/>
</dbReference>
<protein>
    <submittedName>
        <fullName evidence="3">Membrane-spanning 4-domains subfamily A member 4A-like isoform X4</fullName>
    </submittedName>
</protein>